<keyword evidence="1" id="KW-1133">Transmembrane helix</keyword>
<dbReference type="EMBL" id="JAGKQQ010000001">
    <property type="protein sequence ID" value="MBP3960369.1"/>
    <property type="molecule type" value="Genomic_DNA"/>
</dbReference>
<dbReference type="Proteomes" id="UP000676565">
    <property type="component" value="Unassembled WGS sequence"/>
</dbReference>
<accession>A0ABS5C315</accession>
<reference evidence="2 3" key="1">
    <citation type="submission" date="2021-04" db="EMBL/GenBank/DDBJ databases">
        <authorList>
            <person name="Ivanova A."/>
        </authorList>
    </citation>
    <scope>NUCLEOTIDE SEQUENCE [LARGE SCALE GENOMIC DNA]</scope>
    <source>
        <strain evidence="2 3">G18</strain>
    </source>
</reference>
<evidence type="ECO:0000256" key="1">
    <source>
        <dbReference type="SAM" id="Phobius"/>
    </source>
</evidence>
<protein>
    <recommendedName>
        <fullName evidence="4">Zinc-finger domain-containing protein</fullName>
    </recommendedName>
</protein>
<feature type="transmembrane region" description="Helical" evidence="1">
    <location>
        <begin position="85"/>
        <end position="106"/>
    </location>
</feature>
<evidence type="ECO:0000313" key="2">
    <source>
        <dbReference type="EMBL" id="MBP3960369.1"/>
    </source>
</evidence>
<organism evidence="2 3">
    <name type="scientific">Gemmata palustris</name>
    <dbReference type="NCBI Taxonomy" id="2822762"/>
    <lineage>
        <taxon>Bacteria</taxon>
        <taxon>Pseudomonadati</taxon>
        <taxon>Planctomycetota</taxon>
        <taxon>Planctomycetia</taxon>
        <taxon>Gemmatales</taxon>
        <taxon>Gemmataceae</taxon>
        <taxon>Gemmata</taxon>
    </lineage>
</organism>
<proteinExistence type="predicted"/>
<dbReference type="RefSeq" id="WP_210661655.1">
    <property type="nucleotide sequence ID" value="NZ_JAGKQQ010000001.1"/>
</dbReference>
<evidence type="ECO:0000313" key="3">
    <source>
        <dbReference type="Proteomes" id="UP000676565"/>
    </source>
</evidence>
<evidence type="ECO:0008006" key="4">
    <source>
        <dbReference type="Google" id="ProtNLM"/>
    </source>
</evidence>
<gene>
    <name evidence="2" type="ORF">J8F10_34505</name>
</gene>
<keyword evidence="3" id="KW-1185">Reference proteome</keyword>
<keyword evidence="1" id="KW-0812">Transmembrane</keyword>
<keyword evidence="1" id="KW-0472">Membrane</keyword>
<comment type="caution">
    <text evidence="2">The sequence shown here is derived from an EMBL/GenBank/DDBJ whole genome shotgun (WGS) entry which is preliminary data.</text>
</comment>
<sequence>MDCRDAQFYLRLRRQAPDELGPDVNAPLDDHLATCAACAANGRAIASFDRAVARAMLAVPVPAGLRTSLVAHVAEKQGAVLRRKAYRAVAALAASVLLVGIALGIFTNTRPKVETDALVQRADEQLSDPERATQEWLTAQKLPDRLPDEWALNYDLVMHKMHEKIHGEYVPVIVFRSSDPRDPTAFAKVYLFPNNGRFDLKNIQDAQASLTTARVVVGQGDLRGITYVIVHTGGPLDGLKQFRRSLNGPRA</sequence>
<name>A0ABS5C315_9BACT</name>